<reference evidence="1" key="1">
    <citation type="submission" date="2022-11" db="EMBL/GenBank/DDBJ databases">
        <title>Identification and genomic analyses of a novel endophytic actinobacterium Streptomyces endophytica sp. nov. with potential for biocontrol of Yam anthracnose.</title>
        <authorList>
            <person name="Huang X."/>
        </authorList>
    </citation>
    <scope>NUCLEOTIDE SEQUENCE</scope>
    <source>
        <strain evidence="1">HNM0140</strain>
    </source>
</reference>
<organism evidence="1 2">
    <name type="scientific">Streptomyces endophytica</name>
    <dbReference type="NCBI Taxonomy" id="2991496"/>
    <lineage>
        <taxon>Bacteria</taxon>
        <taxon>Bacillati</taxon>
        <taxon>Actinomycetota</taxon>
        <taxon>Actinomycetes</taxon>
        <taxon>Kitasatosporales</taxon>
        <taxon>Streptomycetaceae</taxon>
        <taxon>Streptomyces</taxon>
    </lineage>
</organism>
<dbReference type="InterPro" id="IPR036388">
    <property type="entry name" value="WH-like_DNA-bd_sf"/>
</dbReference>
<dbReference type="EMBL" id="CP110636">
    <property type="protein sequence ID" value="UZJ33163.1"/>
    <property type="molecule type" value="Genomic_DNA"/>
</dbReference>
<protein>
    <submittedName>
        <fullName evidence="1">Tetratricopeptide repeat protein</fullName>
    </submittedName>
</protein>
<dbReference type="PANTHER" id="PTHR47691:SF3">
    <property type="entry name" value="HTH-TYPE TRANSCRIPTIONAL REGULATOR RV0890C-RELATED"/>
    <property type="match status" value="1"/>
</dbReference>
<dbReference type="InterPro" id="IPR011990">
    <property type="entry name" value="TPR-like_helical_dom_sf"/>
</dbReference>
<dbReference type="Gene3D" id="1.10.10.10">
    <property type="entry name" value="Winged helix-like DNA-binding domain superfamily/Winged helix DNA-binding domain"/>
    <property type="match status" value="1"/>
</dbReference>
<dbReference type="PANTHER" id="PTHR47691">
    <property type="entry name" value="REGULATOR-RELATED"/>
    <property type="match status" value="1"/>
</dbReference>
<dbReference type="InterPro" id="IPR027417">
    <property type="entry name" value="P-loop_NTPase"/>
</dbReference>
<dbReference type="Proteomes" id="UP001164959">
    <property type="component" value="Chromosome"/>
</dbReference>
<dbReference type="SMART" id="SM00028">
    <property type="entry name" value="TPR"/>
    <property type="match status" value="3"/>
</dbReference>
<accession>A0ABY6PH06</accession>
<dbReference type="SUPFAM" id="SSF52540">
    <property type="entry name" value="P-loop containing nucleoside triphosphate hydrolases"/>
    <property type="match status" value="1"/>
</dbReference>
<dbReference type="RefSeq" id="WP_265364363.1">
    <property type="nucleotide sequence ID" value="NZ_CP110636.1"/>
</dbReference>
<dbReference type="PRINTS" id="PR00364">
    <property type="entry name" value="DISEASERSIST"/>
</dbReference>
<dbReference type="Gene3D" id="1.25.40.10">
    <property type="entry name" value="Tetratricopeptide repeat domain"/>
    <property type="match status" value="2"/>
</dbReference>
<dbReference type="Pfam" id="PF13424">
    <property type="entry name" value="TPR_12"/>
    <property type="match status" value="1"/>
</dbReference>
<dbReference type="Gene3D" id="3.40.50.300">
    <property type="entry name" value="P-loop containing nucleotide triphosphate hydrolases"/>
    <property type="match status" value="1"/>
</dbReference>
<dbReference type="InterPro" id="IPR019734">
    <property type="entry name" value="TPR_rpt"/>
</dbReference>
<sequence length="715" mass="76406">MAASGTPGAPGGVHNAVSGGVFHGPVIQGGQVTVTLAQQPVGTPSSALPSPSSVHVGHEAELASLKAALDTGDGSAGPAVCLVTGPGGVGKSELLIQAAHAARRQRQFPGGLLYVDLRGHDAGSPPLTPGEALGRLLHQLGVPEAAVPVHAEDRAALYRRHLAEQTVLVVLDNAHDSEQVHPMLPPPGASRVLVSSRRQLPAVDEAHRMTLDVLPHDAAVRLLLEVSARPGAATAGPAGEELARPAARIAERCGGLPLALRIAAARVRGRPPAAFADLAGWLADEQSRLDELDDGERRMTSVLAVSYRDLDDEQRRLFALCGVHPGPRLGLHAAAALVDLPLARVRRLLEGLCAAHMVQEEERGRYRLHGLVHDYARERAEEDLPAAVRRAAVDRLVDHYLATADRADRVLSPHRYRLQDEHGLPPGTAPEISSRTEALSWLAAELDNLVGICRAAADSSAPARSWLLADALRGYFFLAKTWTPWQATHEVALTAAERAGAHREQGILHNSLGLALLEQRDLPGASAHYTAAAGHFETAGDAHGSANAVENHAWVRHYSGDFAGALDDHLRALRQYERLAAERNRAITLRGMSLAELELGRTTDAIGHLQEAGRIFAERDMHLDAAMTLNGLGEAYAKAGDPTSARRHLLRALRLSRSCGSRYEEARARRGLGSVCRAGAPRLALHHWERALHHYTELGSPEAEAVRALIAEVRA</sequence>
<proteinExistence type="predicted"/>
<evidence type="ECO:0000313" key="1">
    <source>
        <dbReference type="EMBL" id="UZJ33163.1"/>
    </source>
</evidence>
<gene>
    <name evidence="1" type="ORF">OJ254_26360</name>
</gene>
<dbReference type="SUPFAM" id="SSF48452">
    <property type="entry name" value="TPR-like"/>
    <property type="match status" value="2"/>
</dbReference>
<evidence type="ECO:0000313" key="2">
    <source>
        <dbReference type="Proteomes" id="UP001164959"/>
    </source>
</evidence>
<name>A0ABY6PH06_9ACTN</name>
<keyword evidence="2" id="KW-1185">Reference proteome</keyword>